<dbReference type="Proteomes" id="UP000251942">
    <property type="component" value="Unassembled WGS sequence"/>
</dbReference>
<name>A0A0W0TM82_9GAMM</name>
<evidence type="ECO:0000313" key="2">
    <source>
        <dbReference type="EMBL" id="SPX60626.1"/>
    </source>
</evidence>
<accession>A0A0W0TM82</accession>
<keyword evidence="3" id="KW-1185">Reference proteome</keyword>
<sequence>MPKSIGTLFTESRLIAKTINRITVETDHVDLQDWRTEAKLLASPGGSCLSSTTLLVKGKHVPTYGIDGRCYGFLFNAEECNIYDVSSTDSNSNRISKLAKRTERKGVDMLTSNTVGAKTLDELAAEVKGGRDGQMNEIMLDAWKKSCVGLFVRRIDLEKASPEGLKHYYQSLLEISLIQKYLVQAFDYPEDFKICQYEEQTGRLLTTPSLQDIKTQARLYGITDRTQPELFRLLDDSHHFSPLPKPVTVGAFLDAYSDFDISLLRDEIIAALVKGFEPFDARPVDESSILLEPVDGIVDISESTILETIEHCVEMQRLSTSTQALSLGSGMFSGRPESGSTSLECEKEIALTPTSRD</sequence>
<dbReference type="EMBL" id="LNYB01000080">
    <property type="protein sequence ID" value="KTC96703.1"/>
    <property type="molecule type" value="Genomic_DNA"/>
</dbReference>
<dbReference type="OrthoDB" id="5646164at2"/>
<dbReference type="AlphaFoldDB" id="A0A0W0TM82"/>
<dbReference type="PATRIC" id="fig|453.4.peg.1774"/>
<organism evidence="1 3">
    <name type="scientific">Legionella feeleii</name>
    <dbReference type="NCBI Taxonomy" id="453"/>
    <lineage>
        <taxon>Bacteria</taxon>
        <taxon>Pseudomonadati</taxon>
        <taxon>Pseudomonadota</taxon>
        <taxon>Gammaproteobacteria</taxon>
        <taxon>Legionellales</taxon>
        <taxon>Legionellaceae</taxon>
        <taxon>Legionella</taxon>
    </lineage>
</organism>
<gene>
    <name evidence="1" type="ORF">Lfee_1615</name>
    <name evidence="2" type="ORF">NCTC12022_01358</name>
</gene>
<evidence type="ECO:0000313" key="1">
    <source>
        <dbReference type="EMBL" id="KTC96703.1"/>
    </source>
</evidence>
<proteinExistence type="predicted"/>
<dbReference type="RefSeq" id="WP_064088248.1">
    <property type="nucleotide sequence ID" value="NZ_CAAAHT010000003.1"/>
</dbReference>
<reference evidence="2 4" key="2">
    <citation type="submission" date="2018-06" db="EMBL/GenBank/DDBJ databases">
        <authorList>
            <consortium name="Pathogen Informatics"/>
            <person name="Doyle S."/>
        </authorList>
    </citation>
    <scope>NUCLEOTIDE SEQUENCE [LARGE SCALE GENOMIC DNA]</scope>
    <source>
        <strain evidence="2 4">NCTC12022</strain>
    </source>
</reference>
<protein>
    <submittedName>
        <fullName evidence="1">Uncharacterized protein</fullName>
    </submittedName>
</protein>
<dbReference type="STRING" id="453.Lfee_1615"/>
<evidence type="ECO:0000313" key="3">
    <source>
        <dbReference type="Proteomes" id="UP000054698"/>
    </source>
</evidence>
<dbReference type="EMBL" id="UASS01000011">
    <property type="protein sequence ID" value="SPX60626.1"/>
    <property type="molecule type" value="Genomic_DNA"/>
</dbReference>
<evidence type="ECO:0000313" key="4">
    <source>
        <dbReference type="Proteomes" id="UP000251942"/>
    </source>
</evidence>
<dbReference type="Proteomes" id="UP000054698">
    <property type="component" value="Unassembled WGS sequence"/>
</dbReference>
<reference evidence="1 3" key="1">
    <citation type="submission" date="2015-11" db="EMBL/GenBank/DDBJ databases">
        <title>Genomic analysis of 38 Legionella species identifies large and diverse effector repertoires.</title>
        <authorList>
            <person name="Burstein D."/>
            <person name="Amaro F."/>
            <person name="Zusman T."/>
            <person name="Lifshitz Z."/>
            <person name="Cohen O."/>
            <person name="Gilbert J.A."/>
            <person name="Pupko T."/>
            <person name="Shuman H.A."/>
            <person name="Segal G."/>
        </authorList>
    </citation>
    <scope>NUCLEOTIDE SEQUENCE [LARGE SCALE GENOMIC DNA]</scope>
    <source>
        <strain evidence="1 3">WO-44C</strain>
    </source>
</reference>